<accession>A0A976FNP4</accession>
<dbReference type="EMBL" id="SHOA02000010">
    <property type="protein sequence ID" value="TDH70175.1"/>
    <property type="molecule type" value="Genomic_DNA"/>
</dbReference>
<name>A0A976FNP4_BRELC</name>
<organism evidence="1 2">
    <name type="scientific">Bremia lactucae</name>
    <name type="common">Lettuce downy mildew</name>
    <dbReference type="NCBI Taxonomy" id="4779"/>
    <lineage>
        <taxon>Eukaryota</taxon>
        <taxon>Sar</taxon>
        <taxon>Stramenopiles</taxon>
        <taxon>Oomycota</taxon>
        <taxon>Peronosporomycetes</taxon>
        <taxon>Peronosporales</taxon>
        <taxon>Peronosporaceae</taxon>
        <taxon>Bremia</taxon>
    </lineage>
</organism>
<evidence type="ECO:0008006" key="3">
    <source>
        <dbReference type="Google" id="ProtNLM"/>
    </source>
</evidence>
<dbReference type="RefSeq" id="XP_067819674.1">
    <property type="nucleotide sequence ID" value="XM_067959744.1"/>
</dbReference>
<dbReference type="KEGG" id="blac:94345415"/>
<reference evidence="1 2" key="1">
    <citation type="journal article" date="2021" name="Genome Biol.">
        <title>AFLAP: assembly-free linkage analysis pipeline using k-mers from genome sequencing data.</title>
        <authorList>
            <person name="Fletcher K."/>
            <person name="Zhang L."/>
            <person name="Gil J."/>
            <person name="Han R."/>
            <person name="Cavanaugh K."/>
            <person name="Michelmore R."/>
        </authorList>
    </citation>
    <scope>NUCLEOTIDE SEQUENCE [LARGE SCALE GENOMIC DNA]</scope>
    <source>
        <strain evidence="1 2">SF5</strain>
    </source>
</reference>
<dbReference type="Proteomes" id="UP000294530">
    <property type="component" value="Unassembled WGS sequence"/>
</dbReference>
<dbReference type="SUPFAM" id="SSF55961">
    <property type="entry name" value="Bet v1-like"/>
    <property type="match status" value="1"/>
</dbReference>
<sequence>MSVTGYPPVSTGLVSGFTLELEDTVAVPREFSLTDVPAARLRCYHQQCDQRLATTMLRFQAHQARSWPRESDLEHWKLLRERRDICVYRHKTRQAQTSTVQAIGTLHGAFDDVMNGLYADSTRTAQILQKLLSPLALNARVLQVEKSQSETKPYQFAGIVSMAVKVRGLLFCRPREFVCFKKMAIVQDEMGDDVGVLVWHSIDELIEEVAVTTYGTSKATRPFVRGFLSLAIVFKRVGDDRVTMFAYGHFNPKGHLMQRKSDQCIAEWLLSMSNAVQSGQAKNLSRLILRPSTKQNNAIHESSKSQGRCGICARALFFWDAPRSCRGCWQLCCRVCRVQRPIFCAHSHASATVLSGPCIETFCLACVGTALPTSALIHARLLQRLAKKRKRTPPGLRSTLATSSTTDGSAMAFIERDSADLSSISALSSRDSEKYQHHRLSLDARAKTRENKPRLPLDECVEMPILEVLAHYQHQRRDSASEGSSNASLRSYTSADLAPTSTLPLQLGRYPSGHSLLAHNPSFYHSRVRLPESGNQMGVPRGLSCLPTPSSFWLPRESTLVKKSVEALPMLGDEYYQRLLQSYLLHMSSSHSLASVLSMSSHNGQSQAAFKLPMSLSLQ</sequence>
<dbReference type="InterPro" id="IPR023393">
    <property type="entry name" value="START-like_dom_sf"/>
</dbReference>
<dbReference type="AlphaFoldDB" id="A0A976FNP4"/>
<dbReference type="Gene3D" id="3.30.530.20">
    <property type="match status" value="1"/>
</dbReference>
<dbReference type="OrthoDB" id="60711at2759"/>
<proteinExistence type="predicted"/>
<evidence type="ECO:0000313" key="2">
    <source>
        <dbReference type="Proteomes" id="UP000294530"/>
    </source>
</evidence>
<dbReference type="PANTHER" id="PTHR13510:SF44">
    <property type="entry name" value="RABENOSYN-5"/>
    <property type="match status" value="1"/>
</dbReference>
<gene>
    <name evidence="1" type="ORF">CCR75_001642</name>
</gene>
<keyword evidence="2" id="KW-1185">Reference proteome</keyword>
<evidence type="ECO:0000313" key="1">
    <source>
        <dbReference type="EMBL" id="TDH70175.1"/>
    </source>
</evidence>
<dbReference type="PANTHER" id="PTHR13510">
    <property type="entry name" value="FYVE-FINGER-CONTAINING RAB5 EFFECTOR PROTEIN RABENOSYN-5-RELATED"/>
    <property type="match status" value="1"/>
</dbReference>
<dbReference type="GeneID" id="94345415"/>
<comment type="caution">
    <text evidence="1">The sequence shown here is derived from an EMBL/GenBank/DDBJ whole genome shotgun (WGS) entry which is preliminary data.</text>
</comment>
<dbReference type="InterPro" id="IPR052727">
    <property type="entry name" value="Rab4/Rab5_effector"/>
</dbReference>
<protein>
    <recommendedName>
        <fullName evidence="3">FYVE-type domain-containing protein</fullName>
    </recommendedName>
</protein>